<keyword evidence="2" id="KW-0812">Transmembrane</keyword>
<feature type="transmembrane region" description="Helical" evidence="2">
    <location>
        <begin position="184"/>
        <end position="206"/>
    </location>
</feature>
<keyword evidence="2" id="KW-1133">Transmembrane helix</keyword>
<dbReference type="GO" id="GO:0016020">
    <property type="term" value="C:membrane"/>
    <property type="evidence" value="ECO:0007669"/>
    <property type="project" value="TreeGrafter"/>
</dbReference>
<feature type="transmembrane region" description="Helical" evidence="2">
    <location>
        <begin position="274"/>
        <end position="292"/>
    </location>
</feature>
<protein>
    <submittedName>
        <fullName evidence="4">Peptidoglycan/LPS O-acetylase OafA/YrhL, contains acyltransferase and SGNH-hydrolase domains</fullName>
    </submittedName>
</protein>
<dbReference type="PANTHER" id="PTHR23028">
    <property type="entry name" value="ACETYLTRANSFERASE"/>
    <property type="match status" value="1"/>
</dbReference>
<name>A0A1G8FX34_9ACTN</name>
<dbReference type="InterPro" id="IPR050879">
    <property type="entry name" value="Acyltransferase_3"/>
</dbReference>
<feature type="transmembrane region" description="Helical" evidence="2">
    <location>
        <begin position="113"/>
        <end position="132"/>
    </location>
</feature>
<dbReference type="GO" id="GO:0016747">
    <property type="term" value="F:acyltransferase activity, transferring groups other than amino-acyl groups"/>
    <property type="evidence" value="ECO:0007669"/>
    <property type="project" value="InterPro"/>
</dbReference>
<feature type="region of interest" description="Disordered" evidence="1">
    <location>
        <begin position="1"/>
        <end position="24"/>
    </location>
</feature>
<dbReference type="Pfam" id="PF01757">
    <property type="entry name" value="Acyl_transf_3"/>
    <property type="match status" value="1"/>
</dbReference>
<evidence type="ECO:0000256" key="2">
    <source>
        <dbReference type="SAM" id="Phobius"/>
    </source>
</evidence>
<feature type="transmembrane region" description="Helical" evidence="2">
    <location>
        <begin position="237"/>
        <end position="254"/>
    </location>
</feature>
<dbReference type="InterPro" id="IPR002656">
    <property type="entry name" value="Acyl_transf_3_dom"/>
</dbReference>
<dbReference type="Proteomes" id="UP000199202">
    <property type="component" value="Unassembled WGS sequence"/>
</dbReference>
<dbReference type="PANTHER" id="PTHR23028:SF53">
    <property type="entry name" value="ACYL_TRANSF_3 DOMAIN-CONTAINING PROTEIN"/>
    <property type="match status" value="1"/>
</dbReference>
<dbReference type="STRING" id="633440.SAMN05421869_103460"/>
<keyword evidence="4" id="KW-0808">Transferase</keyword>
<feature type="transmembrane region" description="Helical" evidence="2">
    <location>
        <begin position="336"/>
        <end position="357"/>
    </location>
</feature>
<evidence type="ECO:0000259" key="3">
    <source>
        <dbReference type="Pfam" id="PF01757"/>
    </source>
</evidence>
<reference evidence="4 5" key="1">
    <citation type="submission" date="2016-10" db="EMBL/GenBank/DDBJ databases">
        <authorList>
            <person name="de Groot N.N."/>
        </authorList>
    </citation>
    <scope>NUCLEOTIDE SEQUENCE [LARGE SCALE GENOMIC DNA]</scope>
    <source>
        <strain evidence="4 5">CGMCC 4.6533</strain>
    </source>
</reference>
<proteinExistence type="predicted"/>
<keyword evidence="2" id="KW-0472">Membrane</keyword>
<gene>
    <name evidence="4" type="ORF">SAMN05421869_103460</name>
</gene>
<keyword evidence="4" id="KW-0378">Hydrolase</keyword>
<accession>A0A1G8FX34</accession>
<organism evidence="4 5">
    <name type="scientific">Nonomuraea jiangxiensis</name>
    <dbReference type="NCBI Taxonomy" id="633440"/>
    <lineage>
        <taxon>Bacteria</taxon>
        <taxon>Bacillati</taxon>
        <taxon>Actinomycetota</taxon>
        <taxon>Actinomycetes</taxon>
        <taxon>Streptosporangiales</taxon>
        <taxon>Streptosporangiaceae</taxon>
        <taxon>Nonomuraea</taxon>
    </lineage>
</organism>
<evidence type="ECO:0000256" key="1">
    <source>
        <dbReference type="SAM" id="MobiDB-lite"/>
    </source>
</evidence>
<dbReference type="AlphaFoldDB" id="A0A1G8FX34"/>
<feature type="transmembrane region" description="Helical" evidence="2">
    <location>
        <begin position="212"/>
        <end position="230"/>
    </location>
</feature>
<sequence>MVRARHRAAPAHPMTDMTPRGRRPAGRLRALDGLRLVAALMVCLYHYAGRGGSVQEAWGASPKQLFPSLYAAFSYGCLGVQIFFVISGFVICMSAWDRPLRDFAASRVARLYPAYWCAVLLVTATFVVRPVIADPLPIQDVLVNLTMAQLPMGADRVLGVCWTLWVEARFYLLFALIVWRGATYLRCVTFCVLWLVAAVVAAAMNVPAVDEVVMPQYAPFFIGGLALFLVHRFGGDLTLWSIVIFSWSLGQYQAVETLVSPAATGTFHQRSAWIVIMVVTLGYLAVAAVALGRLERANWRWLTVAGALTYPFYLIHEHLGWAVIEVLHQQLMLSARATFALTVLVMLLLAWAIHRLIERPFGPRLKNALSAEAVVRRAQRAARS</sequence>
<dbReference type="GO" id="GO:0009103">
    <property type="term" value="P:lipopolysaccharide biosynthetic process"/>
    <property type="evidence" value="ECO:0007669"/>
    <property type="project" value="TreeGrafter"/>
</dbReference>
<dbReference type="GO" id="GO:0016787">
    <property type="term" value="F:hydrolase activity"/>
    <property type="evidence" value="ECO:0007669"/>
    <property type="project" value="UniProtKB-KW"/>
</dbReference>
<evidence type="ECO:0000313" key="4">
    <source>
        <dbReference type="EMBL" id="SDH86722.1"/>
    </source>
</evidence>
<feature type="transmembrane region" description="Helical" evidence="2">
    <location>
        <begin position="68"/>
        <end position="92"/>
    </location>
</feature>
<feature type="domain" description="Acyltransferase 3" evidence="3">
    <location>
        <begin position="30"/>
        <end position="354"/>
    </location>
</feature>
<feature type="transmembrane region" description="Helical" evidence="2">
    <location>
        <begin position="30"/>
        <end position="48"/>
    </location>
</feature>
<keyword evidence="4" id="KW-0012">Acyltransferase</keyword>
<dbReference type="EMBL" id="FNDJ01000003">
    <property type="protein sequence ID" value="SDH86722.1"/>
    <property type="molecule type" value="Genomic_DNA"/>
</dbReference>
<feature type="transmembrane region" description="Helical" evidence="2">
    <location>
        <begin position="299"/>
        <end position="316"/>
    </location>
</feature>
<keyword evidence="5" id="KW-1185">Reference proteome</keyword>
<feature type="transmembrane region" description="Helical" evidence="2">
    <location>
        <begin position="157"/>
        <end position="177"/>
    </location>
</feature>
<evidence type="ECO:0000313" key="5">
    <source>
        <dbReference type="Proteomes" id="UP000199202"/>
    </source>
</evidence>